<evidence type="ECO:0000313" key="3">
    <source>
        <dbReference type="Proteomes" id="UP000054217"/>
    </source>
</evidence>
<dbReference type="AlphaFoldDB" id="A0A0C3KIK2"/>
<protein>
    <submittedName>
        <fullName evidence="2">Uncharacterized protein</fullName>
    </submittedName>
</protein>
<evidence type="ECO:0000313" key="2">
    <source>
        <dbReference type="EMBL" id="KIO09402.1"/>
    </source>
</evidence>
<feature type="region of interest" description="Disordered" evidence="1">
    <location>
        <begin position="60"/>
        <end position="81"/>
    </location>
</feature>
<keyword evidence="3" id="KW-1185">Reference proteome</keyword>
<evidence type="ECO:0000256" key="1">
    <source>
        <dbReference type="SAM" id="MobiDB-lite"/>
    </source>
</evidence>
<reference evidence="3" key="2">
    <citation type="submission" date="2015-01" db="EMBL/GenBank/DDBJ databases">
        <title>Evolutionary Origins and Diversification of the Mycorrhizal Mutualists.</title>
        <authorList>
            <consortium name="DOE Joint Genome Institute"/>
            <consortium name="Mycorrhizal Genomics Consortium"/>
            <person name="Kohler A."/>
            <person name="Kuo A."/>
            <person name="Nagy L.G."/>
            <person name="Floudas D."/>
            <person name="Copeland A."/>
            <person name="Barry K.W."/>
            <person name="Cichocki N."/>
            <person name="Veneault-Fourrey C."/>
            <person name="LaButti K."/>
            <person name="Lindquist E.A."/>
            <person name="Lipzen A."/>
            <person name="Lundell T."/>
            <person name="Morin E."/>
            <person name="Murat C."/>
            <person name="Riley R."/>
            <person name="Ohm R."/>
            <person name="Sun H."/>
            <person name="Tunlid A."/>
            <person name="Henrissat B."/>
            <person name="Grigoriev I.V."/>
            <person name="Hibbett D.S."/>
            <person name="Martin F."/>
        </authorList>
    </citation>
    <scope>NUCLEOTIDE SEQUENCE [LARGE SCALE GENOMIC DNA]</scope>
    <source>
        <strain evidence="3">Marx 270</strain>
    </source>
</reference>
<reference evidence="2 3" key="1">
    <citation type="submission" date="2014-04" db="EMBL/GenBank/DDBJ databases">
        <authorList>
            <consortium name="DOE Joint Genome Institute"/>
            <person name="Kuo A."/>
            <person name="Kohler A."/>
            <person name="Costa M.D."/>
            <person name="Nagy L.G."/>
            <person name="Floudas D."/>
            <person name="Copeland A."/>
            <person name="Barry K.W."/>
            <person name="Cichocki N."/>
            <person name="Veneault-Fourrey C."/>
            <person name="LaButti K."/>
            <person name="Lindquist E.A."/>
            <person name="Lipzen A."/>
            <person name="Lundell T."/>
            <person name="Morin E."/>
            <person name="Murat C."/>
            <person name="Sun H."/>
            <person name="Tunlid A."/>
            <person name="Henrissat B."/>
            <person name="Grigoriev I.V."/>
            <person name="Hibbett D.S."/>
            <person name="Martin F."/>
            <person name="Nordberg H.P."/>
            <person name="Cantor M.N."/>
            <person name="Hua S.X."/>
        </authorList>
    </citation>
    <scope>NUCLEOTIDE SEQUENCE [LARGE SCALE GENOMIC DNA]</scope>
    <source>
        <strain evidence="2 3">Marx 270</strain>
    </source>
</reference>
<feature type="region of interest" description="Disordered" evidence="1">
    <location>
        <begin position="1"/>
        <end position="23"/>
    </location>
</feature>
<name>A0A0C3KIK2_PISTI</name>
<gene>
    <name evidence="2" type="ORF">M404DRAFT_996232</name>
</gene>
<dbReference type="HOGENOM" id="CLU_2574811_0_0_1"/>
<accession>A0A0C3KIK2</accession>
<dbReference type="EMBL" id="KN831954">
    <property type="protein sequence ID" value="KIO09402.1"/>
    <property type="molecule type" value="Genomic_DNA"/>
</dbReference>
<feature type="compositionally biased region" description="Polar residues" evidence="1">
    <location>
        <begin position="72"/>
        <end position="81"/>
    </location>
</feature>
<dbReference type="InParanoid" id="A0A0C3KIK2"/>
<sequence length="81" mass="9256">MEIRSGKRPESNSAVTVRRTAHPNIVRRAQPHPPFIHFTKMHEPHESGYRNRAGAVPFQSSHTEIYEPNAHPMSSRSFPTI</sequence>
<dbReference type="Proteomes" id="UP000054217">
    <property type="component" value="Unassembled WGS sequence"/>
</dbReference>
<feature type="compositionally biased region" description="Basic and acidic residues" evidence="1">
    <location>
        <begin position="1"/>
        <end position="10"/>
    </location>
</feature>
<proteinExistence type="predicted"/>
<organism evidence="2 3">
    <name type="scientific">Pisolithus tinctorius Marx 270</name>
    <dbReference type="NCBI Taxonomy" id="870435"/>
    <lineage>
        <taxon>Eukaryota</taxon>
        <taxon>Fungi</taxon>
        <taxon>Dikarya</taxon>
        <taxon>Basidiomycota</taxon>
        <taxon>Agaricomycotina</taxon>
        <taxon>Agaricomycetes</taxon>
        <taxon>Agaricomycetidae</taxon>
        <taxon>Boletales</taxon>
        <taxon>Sclerodermatineae</taxon>
        <taxon>Pisolithaceae</taxon>
        <taxon>Pisolithus</taxon>
    </lineage>
</organism>